<accession>A0A7C1PFL2</accession>
<evidence type="ECO:0000256" key="2">
    <source>
        <dbReference type="ARBA" id="ARBA00023125"/>
    </source>
</evidence>
<dbReference type="GO" id="GO:0006355">
    <property type="term" value="P:regulation of DNA-templated transcription"/>
    <property type="evidence" value="ECO:0007669"/>
    <property type="project" value="UniProtKB-ARBA"/>
</dbReference>
<dbReference type="Gene3D" id="1.10.10.10">
    <property type="entry name" value="Winged helix-like DNA-binding domain superfamily/Winged helix DNA-binding domain"/>
    <property type="match status" value="1"/>
</dbReference>
<gene>
    <name evidence="5" type="ORF">ENP70_07210</name>
</gene>
<dbReference type="PANTHER" id="PTHR30154:SF34">
    <property type="entry name" value="TRANSCRIPTIONAL REGULATOR AZLB"/>
    <property type="match status" value="1"/>
</dbReference>
<dbReference type="Pfam" id="PF01037">
    <property type="entry name" value="AsnC_trans_reg"/>
    <property type="match status" value="1"/>
</dbReference>
<reference evidence="5" key="1">
    <citation type="journal article" date="2020" name="mSystems">
        <title>Genome- and Community-Level Interaction Insights into Carbon Utilization and Element Cycling Functions of Hydrothermarchaeota in Hydrothermal Sediment.</title>
        <authorList>
            <person name="Zhou Z."/>
            <person name="Liu Y."/>
            <person name="Xu W."/>
            <person name="Pan J."/>
            <person name="Luo Z.H."/>
            <person name="Li M."/>
        </authorList>
    </citation>
    <scope>NUCLEOTIDE SEQUENCE [LARGE SCALE GENOMIC DNA]</scope>
    <source>
        <strain evidence="5">SpSt-243</strain>
    </source>
</reference>
<name>A0A7C1PFL2_9HYPH</name>
<proteinExistence type="predicted"/>
<dbReference type="Pfam" id="PF13412">
    <property type="entry name" value="HTH_24"/>
    <property type="match status" value="1"/>
</dbReference>
<dbReference type="InterPro" id="IPR019887">
    <property type="entry name" value="Tscrpt_reg_AsnC/Lrp_C"/>
</dbReference>
<sequence length="156" mass="17830">MPDKLDQFDRSILEVVQRDCQLKAEAIADKVGLSPSAVQRRLRRLRDEGIITAEIAVVNRKATSFPMTFITGMEIERDNYDALARFRAWADKQEHVQQVYYVTGQVDLVAIITARDVEHYDDISAQLMAENPQIRRMHTNVVLRDVKVGLHIPVGE</sequence>
<evidence type="ECO:0000313" key="5">
    <source>
        <dbReference type="EMBL" id="HEB43476.1"/>
    </source>
</evidence>
<feature type="domain" description="HTH asnC-type" evidence="4">
    <location>
        <begin position="5"/>
        <end position="66"/>
    </location>
</feature>
<dbReference type="PRINTS" id="PR00033">
    <property type="entry name" value="HTHASNC"/>
</dbReference>
<dbReference type="InterPro" id="IPR011008">
    <property type="entry name" value="Dimeric_a/b-barrel"/>
</dbReference>
<dbReference type="GO" id="GO:0005829">
    <property type="term" value="C:cytosol"/>
    <property type="evidence" value="ECO:0007669"/>
    <property type="project" value="TreeGrafter"/>
</dbReference>
<dbReference type="SMART" id="SM00344">
    <property type="entry name" value="HTH_ASNC"/>
    <property type="match status" value="1"/>
</dbReference>
<dbReference type="PANTHER" id="PTHR30154">
    <property type="entry name" value="LEUCINE-RESPONSIVE REGULATORY PROTEIN"/>
    <property type="match status" value="1"/>
</dbReference>
<dbReference type="CDD" id="cd00090">
    <property type="entry name" value="HTH_ARSR"/>
    <property type="match status" value="1"/>
</dbReference>
<evidence type="ECO:0000256" key="3">
    <source>
        <dbReference type="ARBA" id="ARBA00023163"/>
    </source>
</evidence>
<dbReference type="GO" id="GO:0043200">
    <property type="term" value="P:response to amino acid"/>
    <property type="evidence" value="ECO:0007669"/>
    <property type="project" value="TreeGrafter"/>
</dbReference>
<dbReference type="InterPro" id="IPR000485">
    <property type="entry name" value="AsnC-type_HTH_dom"/>
</dbReference>
<organism evidence="5">
    <name type="scientific">Agrobacterium albertimagni</name>
    <dbReference type="NCBI Taxonomy" id="147266"/>
    <lineage>
        <taxon>Bacteria</taxon>
        <taxon>Pseudomonadati</taxon>
        <taxon>Pseudomonadota</taxon>
        <taxon>Alphaproteobacteria</taxon>
        <taxon>Hyphomicrobiales</taxon>
        <taxon>Rhizobiaceae</taxon>
        <taxon>Rhizobium/Agrobacterium group</taxon>
        <taxon>Agrobacterium</taxon>
    </lineage>
</organism>
<dbReference type="InterPro" id="IPR036390">
    <property type="entry name" value="WH_DNA-bd_sf"/>
</dbReference>
<dbReference type="InterPro" id="IPR011991">
    <property type="entry name" value="ArsR-like_HTH"/>
</dbReference>
<keyword evidence="3" id="KW-0804">Transcription</keyword>
<evidence type="ECO:0000256" key="1">
    <source>
        <dbReference type="ARBA" id="ARBA00023015"/>
    </source>
</evidence>
<dbReference type="SUPFAM" id="SSF46785">
    <property type="entry name" value="Winged helix' DNA-binding domain"/>
    <property type="match status" value="1"/>
</dbReference>
<keyword evidence="1" id="KW-0805">Transcription regulation</keyword>
<dbReference type="GO" id="GO:0043565">
    <property type="term" value="F:sequence-specific DNA binding"/>
    <property type="evidence" value="ECO:0007669"/>
    <property type="project" value="InterPro"/>
</dbReference>
<dbReference type="InterPro" id="IPR019888">
    <property type="entry name" value="Tscrpt_reg_AsnC-like"/>
</dbReference>
<dbReference type="SUPFAM" id="SSF54909">
    <property type="entry name" value="Dimeric alpha+beta barrel"/>
    <property type="match status" value="1"/>
</dbReference>
<protein>
    <submittedName>
        <fullName evidence="5">Lrp/AsnC family transcriptional regulator</fullName>
    </submittedName>
</protein>
<evidence type="ECO:0000259" key="4">
    <source>
        <dbReference type="PROSITE" id="PS50956"/>
    </source>
</evidence>
<dbReference type="PROSITE" id="PS50956">
    <property type="entry name" value="HTH_ASNC_2"/>
    <property type="match status" value="1"/>
</dbReference>
<dbReference type="AlphaFoldDB" id="A0A7C1PFL2"/>
<dbReference type="Gene3D" id="3.30.70.920">
    <property type="match status" value="1"/>
</dbReference>
<comment type="caution">
    <text evidence="5">The sequence shown here is derived from an EMBL/GenBank/DDBJ whole genome shotgun (WGS) entry which is preliminary data.</text>
</comment>
<keyword evidence="2" id="KW-0238">DNA-binding</keyword>
<dbReference type="InterPro" id="IPR036388">
    <property type="entry name" value="WH-like_DNA-bd_sf"/>
</dbReference>
<dbReference type="EMBL" id="DSKI01000370">
    <property type="protein sequence ID" value="HEB43476.1"/>
    <property type="molecule type" value="Genomic_DNA"/>
</dbReference>